<keyword evidence="1" id="KW-1133">Transmembrane helix</keyword>
<dbReference type="Gramene" id="KFK38233">
    <property type="protein sequence ID" value="KFK38233"/>
    <property type="gene ID" value="AALP_AA3G086400"/>
</dbReference>
<dbReference type="EMBL" id="CM002871">
    <property type="protein sequence ID" value="KFK38233.1"/>
    <property type="molecule type" value="Genomic_DNA"/>
</dbReference>
<organism evidence="2 3">
    <name type="scientific">Arabis alpina</name>
    <name type="common">Alpine rock-cress</name>
    <dbReference type="NCBI Taxonomy" id="50452"/>
    <lineage>
        <taxon>Eukaryota</taxon>
        <taxon>Viridiplantae</taxon>
        <taxon>Streptophyta</taxon>
        <taxon>Embryophyta</taxon>
        <taxon>Tracheophyta</taxon>
        <taxon>Spermatophyta</taxon>
        <taxon>Magnoliopsida</taxon>
        <taxon>eudicotyledons</taxon>
        <taxon>Gunneridae</taxon>
        <taxon>Pentapetalae</taxon>
        <taxon>rosids</taxon>
        <taxon>malvids</taxon>
        <taxon>Brassicales</taxon>
        <taxon>Brassicaceae</taxon>
        <taxon>Arabideae</taxon>
        <taxon>Arabis</taxon>
    </lineage>
</organism>
<dbReference type="Proteomes" id="UP000029120">
    <property type="component" value="Chromosome 3"/>
</dbReference>
<proteinExistence type="predicted"/>
<gene>
    <name evidence="2" type="ordered locus">AALP_Aa3g086400</name>
</gene>
<keyword evidence="1" id="KW-0812">Transmembrane</keyword>
<sequence>MKNYKIGFMSILVISLLIIALLLVEEKVEATRLTTPKIKAENDQMCVGLCEWGEGQCIKFCHIEKYKTGRCELPLGNCCCYNA</sequence>
<evidence type="ECO:0000313" key="2">
    <source>
        <dbReference type="EMBL" id="KFK38233.1"/>
    </source>
</evidence>
<keyword evidence="3" id="KW-1185">Reference proteome</keyword>
<reference evidence="3" key="1">
    <citation type="journal article" date="2015" name="Nat. Plants">
        <title>Genome expansion of Arabis alpina linked with retrotransposition and reduced symmetric DNA methylation.</title>
        <authorList>
            <person name="Willing E.M."/>
            <person name="Rawat V."/>
            <person name="Mandakova T."/>
            <person name="Maumus F."/>
            <person name="James G.V."/>
            <person name="Nordstroem K.J."/>
            <person name="Becker C."/>
            <person name="Warthmann N."/>
            <person name="Chica C."/>
            <person name="Szarzynska B."/>
            <person name="Zytnicki M."/>
            <person name="Albani M.C."/>
            <person name="Kiefer C."/>
            <person name="Bergonzi S."/>
            <person name="Castaings L."/>
            <person name="Mateos J.L."/>
            <person name="Berns M.C."/>
            <person name="Bujdoso N."/>
            <person name="Piofczyk T."/>
            <person name="de Lorenzo L."/>
            <person name="Barrero-Sicilia C."/>
            <person name="Mateos I."/>
            <person name="Piednoel M."/>
            <person name="Hagmann J."/>
            <person name="Chen-Min-Tao R."/>
            <person name="Iglesias-Fernandez R."/>
            <person name="Schuster S.C."/>
            <person name="Alonso-Blanco C."/>
            <person name="Roudier F."/>
            <person name="Carbonero P."/>
            <person name="Paz-Ares J."/>
            <person name="Davis S.J."/>
            <person name="Pecinka A."/>
            <person name="Quesneville H."/>
            <person name="Colot V."/>
            <person name="Lysak M.A."/>
            <person name="Weigel D."/>
            <person name="Coupland G."/>
            <person name="Schneeberger K."/>
        </authorList>
    </citation>
    <scope>NUCLEOTIDE SEQUENCE [LARGE SCALE GENOMIC DNA]</scope>
    <source>
        <strain evidence="3">cv. Pajares</strain>
    </source>
</reference>
<keyword evidence="1" id="KW-0472">Membrane</keyword>
<dbReference type="AlphaFoldDB" id="A0A087H7Y1"/>
<evidence type="ECO:0000313" key="3">
    <source>
        <dbReference type="Proteomes" id="UP000029120"/>
    </source>
</evidence>
<name>A0A087H7Y1_ARAAL</name>
<evidence type="ECO:0000256" key="1">
    <source>
        <dbReference type="SAM" id="Phobius"/>
    </source>
</evidence>
<protein>
    <submittedName>
        <fullName evidence="2">Uncharacterized protein</fullName>
    </submittedName>
</protein>
<accession>A0A087H7Y1</accession>
<feature type="transmembrane region" description="Helical" evidence="1">
    <location>
        <begin position="6"/>
        <end position="24"/>
    </location>
</feature>